<dbReference type="InterPro" id="IPR000380">
    <property type="entry name" value="Topo_IA"/>
</dbReference>
<dbReference type="GO" id="GO:0006281">
    <property type="term" value="P:DNA repair"/>
    <property type="evidence" value="ECO:0007669"/>
    <property type="project" value="TreeGrafter"/>
</dbReference>
<dbReference type="InterPro" id="IPR013824">
    <property type="entry name" value="Topo_IA_cen_sub1"/>
</dbReference>
<dbReference type="InterPro" id="IPR023405">
    <property type="entry name" value="Topo_IA_core_domain"/>
</dbReference>
<dbReference type="Gene3D" id="1.10.460.10">
    <property type="entry name" value="Topoisomerase I, domain 2"/>
    <property type="match status" value="1"/>
</dbReference>
<dbReference type="SMART" id="SM00493">
    <property type="entry name" value="TOPRIM"/>
    <property type="match status" value="1"/>
</dbReference>
<evidence type="ECO:0000256" key="1">
    <source>
        <dbReference type="ARBA" id="ARBA00030003"/>
    </source>
</evidence>
<proteinExistence type="predicted"/>
<gene>
    <name evidence="6" type="ORF">F7F11_03525</name>
</gene>
<dbReference type="SUPFAM" id="SSF56712">
    <property type="entry name" value="Prokaryotic type I DNA topoisomerase"/>
    <property type="match status" value="1"/>
</dbReference>
<dbReference type="GO" id="GO:0006265">
    <property type="term" value="P:DNA topological change"/>
    <property type="evidence" value="ECO:0007669"/>
    <property type="project" value="InterPro"/>
</dbReference>
<keyword evidence="6" id="KW-0413">Isomerase</keyword>
<dbReference type="InterPro" id="IPR034144">
    <property type="entry name" value="TOPRIM_TopoIII"/>
</dbReference>
<reference evidence="6 7" key="1">
    <citation type="submission" date="2019-03" db="EMBL/GenBank/DDBJ databases">
        <title>Whole Genome Sequencing of Shiga-Toxin Escherichia coli Strains from Nebraska.</title>
        <authorList>
            <person name="Abdalhamid B."/>
            <person name="Mccutchen E.L."/>
            <person name="Bouska A.C."/>
            <person name="Hinrichs S.H."/>
            <person name="Iwen P.C."/>
        </authorList>
    </citation>
    <scope>NUCLEOTIDE SEQUENCE [LARGE SCALE GENOMIC DNA]</scope>
    <source>
        <strain evidence="6 7">STEC_170836</strain>
    </source>
</reference>
<evidence type="ECO:0000256" key="2">
    <source>
        <dbReference type="ARBA" id="ARBA00031985"/>
    </source>
</evidence>
<accession>A0A5N3D7D6</accession>
<dbReference type="GO" id="GO:0043597">
    <property type="term" value="C:cytoplasmic replication fork"/>
    <property type="evidence" value="ECO:0007669"/>
    <property type="project" value="TreeGrafter"/>
</dbReference>
<dbReference type="InterPro" id="IPR003601">
    <property type="entry name" value="Topo_IA_2"/>
</dbReference>
<evidence type="ECO:0000256" key="4">
    <source>
        <dbReference type="ARBA" id="ARBA00032877"/>
    </source>
</evidence>
<dbReference type="GO" id="GO:0003677">
    <property type="term" value="F:DNA binding"/>
    <property type="evidence" value="ECO:0007669"/>
    <property type="project" value="InterPro"/>
</dbReference>
<dbReference type="Gene3D" id="3.40.50.140">
    <property type="match status" value="1"/>
</dbReference>
<dbReference type="PANTHER" id="PTHR11390:SF21">
    <property type="entry name" value="DNA TOPOISOMERASE 3-ALPHA"/>
    <property type="match status" value="1"/>
</dbReference>
<evidence type="ECO:0000313" key="7">
    <source>
        <dbReference type="Proteomes" id="UP000327073"/>
    </source>
</evidence>
<dbReference type="Pfam" id="PF01751">
    <property type="entry name" value="Toprim"/>
    <property type="match status" value="1"/>
</dbReference>
<feature type="non-terminal residue" evidence="6">
    <location>
        <position position="187"/>
    </location>
</feature>
<name>A0A5N3D7D6_ECOLX</name>
<sequence>MQLYLCEKPSQARDIARILDAHNRSDGYLHNATVTITWCFGHLLSMAAPEDYDPALKHWRTEQLPFIPPAWRLVIRPEVHKQFRIIEKLLKQADAVVIATDADREGETIAREILEQCRWRGPVQRLWLSALDEASIHKALATLRPGDSTFPLYQAGLARARTDWLVGINMTRACTLMNRRHKGVLSV</sequence>
<evidence type="ECO:0000259" key="5">
    <source>
        <dbReference type="PROSITE" id="PS50880"/>
    </source>
</evidence>
<dbReference type="InterPro" id="IPR006171">
    <property type="entry name" value="TOPRIM_dom"/>
</dbReference>
<dbReference type="PROSITE" id="PS50880">
    <property type="entry name" value="TOPRIM"/>
    <property type="match status" value="1"/>
</dbReference>
<dbReference type="SMART" id="SM00436">
    <property type="entry name" value="TOP1Bc"/>
    <property type="match status" value="1"/>
</dbReference>
<dbReference type="EMBL" id="VZEL01000002">
    <property type="protein sequence ID" value="KAB0126854.1"/>
    <property type="molecule type" value="Genomic_DNA"/>
</dbReference>
<evidence type="ECO:0000256" key="3">
    <source>
        <dbReference type="ARBA" id="ARBA00032235"/>
    </source>
</evidence>
<dbReference type="GO" id="GO:0003917">
    <property type="term" value="F:DNA topoisomerase type I (single strand cut, ATP-independent) activity"/>
    <property type="evidence" value="ECO:0007669"/>
    <property type="project" value="InterPro"/>
</dbReference>
<comment type="caution">
    <text evidence="6">The sequence shown here is derived from an EMBL/GenBank/DDBJ whole genome shotgun (WGS) entry which is preliminary data.</text>
</comment>
<dbReference type="AlphaFoldDB" id="A0A5N3D7D6"/>
<organism evidence="6 7">
    <name type="scientific">Escherichia coli</name>
    <dbReference type="NCBI Taxonomy" id="562"/>
    <lineage>
        <taxon>Bacteria</taxon>
        <taxon>Pseudomonadati</taxon>
        <taxon>Pseudomonadota</taxon>
        <taxon>Gammaproteobacteria</taxon>
        <taxon>Enterobacterales</taxon>
        <taxon>Enterobacteriaceae</taxon>
        <taxon>Escherichia</taxon>
    </lineage>
</organism>
<evidence type="ECO:0000313" key="6">
    <source>
        <dbReference type="EMBL" id="KAB0126854.1"/>
    </source>
</evidence>
<feature type="domain" description="Toprim" evidence="5">
    <location>
        <begin position="1"/>
        <end position="132"/>
    </location>
</feature>
<dbReference type="CDD" id="cd03362">
    <property type="entry name" value="TOPRIM_TopoIA_TopoIII"/>
    <property type="match status" value="1"/>
</dbReference>
<protein>
    <recommendedName>
        <fullName evidence="4">Omega-protein</fullName>
    </recommendedName>
    <alternativeName>
        <fullName evidence="3">Relaxing enzyme</fullName>
    </alternativeName>
    <alternativeName>
        <fullName evidence="1">Swivelase</fullName>
    </alternativeName>
    <alternativeName>
        <fullName evidence="2">Untwisting enzyme</fullName>
    </alternativeName>
</protein>
<dbReference type="GO" id="GO:0006310">
    <property type="term" value="P:DNA recombination"/>
    <property type="evidence" value="ECO:0007669"/>
    <property type="project" value="TreeGrafter"/>
</dbReference>
<dbReference type="Proteomes" id="UP000327073">
    <property type="component" value="Unassembled WGS sequence"/>
</dbReference>
<dbReference type="PANTHER" id="PTHR11390">
    <property type="entry name" value="PROKARYOTIC DNA TOPOISOMERASE"/>
    <property type="match status" value="1"/>
</dbReference>